<dbReference type="Proteomes" id="UP001222087">
    <property type="component" value="Chromosome"/>
</dbReference>
<feature type="coiled-coil region" evidence="1">
    <location>
        <begin position="965"/>
        <end position="1007"/>
    </location>
</feature>
<proteinExistence type="predicted"/>
<keyword evidence="1" id="KW-0175">Coiled coil</keyword>
<evidence type="ECO:0000313" key="3">
    <source>
        <dbReference type="Proteomes" id="UP001222087"/>
    </source>
</evidence>
<feature type="coiled-coil region" evidence="1">
    <location>
        <begin position="319"/>
        <end position="365"/>
    </location>
</feature>
<evidence type="ECO:0008006" key="4">
    <source>
        <dbReference type="Google" id="ProtNLM"/>
    </source>
</evidence>
<feature type="coiled-coil region" evidence="1">
    <location>
        <begin position="544"/>
        <end position="578"/>
    </location>
</feature>
<sequence>MPSTKKRKPRIVDIGAPTTVREEDTQQAIKTLIAEERELELQLKQLEASQGITNLKSIAPINVAIEGKLKNLNEEQKRSHQLRERHLNTNSLSMVQYEIASHVKKLKQTIASLTTFSELSSAGVVLDSQIKELQQMNSFALKNNKGIPLSVCTEVDNELSRLSSELVLSDKRLSACRSDDELTTELEVRNALKSSVLKELIPHQAILQESDLTLEVKYQTLMRELASKLKKKEEHQKIGLNAFTTDIWKRIEDYYSELQSQIKLIDKKLAEKVVPNRKALLAARINLLETALFEINREQLYLEDIYPSKLSEQQHLDNIEMVLKLYDQLKEKVRQTNNDLGSNSIAEAEDTVEEHRKFLQEALTKVENVIERVTKSLHNKQSFLIKEHTQAKEDKAAVEQQASLQSTIAEMEKFLRKTANSLRQKETTNLLTAKDYANIATAIAEIMEQKNRIITRCDYVTDKIELIKKDTQIAQEVAELEQMTLELLNVHGLVINASGYGSGSLLFENLRPLFRDAKLGFTAEAFQVKTPTASVQVDFGADERKEFKDERDRLLASLQERREEYNQLYQQLRSFLREQQTILAPLKNDLKTYLEEAETCAAIQGLDNRRFIFYQRIYEALTTDYDNTSANPRLIAQVQSLLNCRLYSHDVNDSQLAVNLRDEIAGFAKIRETFQKNFPEITLDINNHFVIDNNCYPMDAEPLPKNIQEAIASYAAARENILSNHAEDPRGEMESLRQTKRLINTYVIKQRFPEISLKDKNTLIYESTSFPLASQAVIDAVHHYNVARETLIAGSIDPTVEIQLKSAKQIIDTFVFKRHFPEVSLNGNMVSYQGGSYALPENYTQKRVKEALTTYNQVREEILRKSDTSDPIQLEKLKQAKKQIDTFVFEQKFPDITLVQQGQKLLLGTQLFPTSSSPLPENITKAATDYIAARSKLLSGNAQDATDERRKLEKAQTTIDRFVVQERQEDERKLAEAERKAAELKKQEEELKQLEELTKKYMEFKQKFETHLNVVNKKISLLNTIIESINDEADKIKEAERVGDDDSRVILLTGLMTPFINHRSNLEELKESIEDSKIIINQPVPQGIEALKERVQQSQTSLTTIHRENSKTADLQKDVEEQLTPGNLARLSVATSAFEQVLQFIDKVIIPKLYKLIHTEEKPYKPGFFSASTTEKNLFAFRESIMEKVRLNDVEAKAAPSA</sequence>
<reference evidence="2 3" key="1">
    <citation type="submission" date="2023-02" db="EMBL/GenBank/DDBJ databases">
        <title>Genome Sequence of L. cardiaca H63T.</title>
        <authorList>
            <person name="Lopez A.E."/>
            <person name="Cianciotto N.P."/>
        </authorList>
    </citation>
    <scope>NUCLEOTIDE SEQUENCE [LARGE SCALE GENOMIC DNA]</scope>
    <source>
        <strain evidence="2 3">H63</strain>
    </source>
</reference>
<feature type="coiled-coil region" evidence="1">
    <location>
        <begin position="22"/>
        <end position="85"/>
    </location>
</feature>
<name>A0ABY8AR28_9GAMM</name>
<evidence type="ECO:0000256" key="1">
    <source>
        <dbReference type="SAM" id="Coils"/>
    </source>
</evidence>
<organism evidence="2 3">
    <name type="scientific">Legionella cardiaca</name>
    <dbReference type="NCBI Taxonomy" id="1071983"/>
    <lineage>
        <taxon>Bacteria</taxon>
        <taxon>Pseudomonadati</taxon>
        <taxon>Pseudomonadota</taxon>
        <taxon>Gammaproteobacteria</taxon>
        <taxon>Legionellales</taxon>
        <taxon>Legionellaceae</taxon>
        <taxon>Legionella</taxon>
    </lineage>
</organism>
<gene>
    <name evidence="2" type="ORF">PXX05_13895</name>
</gene>
<evidence type="ECO:0000313" key="2">
    <source>
        <dbReference type="EMBL" id="WED42973.1"/>
    </source>
</evidence>
<dbReference type="EMBL" id="CP119078">
    <property type="protein sequence ID" value="WED42973.1"/>
    <property type="molecule type" value="Genomic_DNA"/>
</dbReference>
<accession>A0ABY8AR28</accession>
<keyword evidence="3" id="KW-1185">Reference proteome</keyword>
<dbReference type="RefSeq" id="WP_275088788.1">
    <property type="nucleotide sequence ID" value="NZ_CP119078.1"/>
</dbReference>
<protein>
    <recommendedName>
        <fullName evidence="4">Coiled-coil protein</fullName>
    </recommendedName>
</protein>